<dbReference type="EMBL" id="CP098023">
    <property type="protein sequence ID" value="WKD49027.1"/>
    <property type="molecule type" value="Genomic_DNA"/>
</dbReference>
<proteinExistence type="predicted"/>
<keyword evidence="6" id="KW-1185">Reference proteome</keyword>
<dbReference type="RefSeq" id="WP_301414813.1">
    <property type="nucleotide sequence ID" value="NZ_CP098023.1"/>
</dbReference>
<evidence type="ECO:0000256" key="1">
    <source>
        <dbReference type="ARBA" id="ARBA00023015"/>
    </source>
</evidence>
<evidence type="ECO:0000313" key="5">
    <source>
        <dbReference type="EMBL" id="WKD49027.1"/>
    </source>
</evidence>
<feature type="domain" description="Resolvase HTH" evidence="4">
    <location>
        <begin position="13"/>
        <end position="56"/>
    </location>
</feature>
<dbReference type="InterPro" id="IPR050109">
    <property type="entry name" value="HTH-type_TetR-like_transc_reg"/>
</dbReference>
<evidence type="ECO:0000313" key="6">
    <source>
        <dbReference type="Proteomes" id="UP001321520"/>
    </source>
</evidence>
<accession>A0ABY9EA48</accession>
<keyword evidence="2" id="KW-0238">DNA-binding</keyword>
<dbReference type="SUPFAM" id="SSF46689">
    <property type="entry name" value="Homeodomain-like"/>
    <property type="match status" value="1"/>
</dbReference>
<gene>
    <name evidence="5" type="ORF">M8T91_14150</name>
</gene>
<keyword evidence="1" id="KW-0805">Transcription regulation</keyword>
<dbReference type="InterPro" id="IPR006120">
    <property type="entry name" value="Resolvase_HTH_dom"/>
</dbReference>
<dbReference type="PANTHER" id="PTHR30055">
    <property type="entry name" value="HTH-TYPE TRANSCRIPTIONAL REGULATOR RUTR"/>
    <property type="match status" value="1"/>
</dbReference>
<evidence type="ECO:0000259" key="4">
    <source>
        <dbReference type="Pfam" id="PF02796"/>
    </source>
</evidence>
<sequence length="204" mass="22757">MQTEKKQSSNSVGRPRSISRQKIIDAALCLGGDKITMKQVADELGVGIATLYKYVANKDELQQLVVGQLLANLSLPKRRGRHRREYIRDFYQSLCQAMIRQPKVISQLMEGGFGVETSQKLKSDFTQEILNSGMSSEMAAQIYVAVCQASIGAAVTELELEAQRQRRRKISNNDSSNQIIAKNTGNFLIDALLEKIDSSIELYV</sequence>
<protein>
    <submittedName>
        <fullName evidence="5">TetR/AcrR family transcriptional regulator</fullName>
    </submittedName>
</protein>
<dbReference type="Pfam" id="PF02796">
    <property type="entry name" value="HTH_7"/>
    <property type="match status" value="1"/>
</dbReference>
<reference evidence="5 6" key="1">
    <citation type="submission" date="2022-05" db="EMBL/GenBank/DDBJ databases">
        <title>Microbulbifer sp. nov., isolated from sponge.</title>
        <authorList>
            <person name="Gao L."/>
        </authorList>
    </citation>
    <scope>NUCLEOTIDE SEQUENCE [LARGE SCALE GENOMIC DNA]</scope>
    <source>
        <strain evidence="5 6">MI-G</strain>
    </source>
</reference>
<dbReference type="InterPro" id="IPR009057">
    <property type="entry name" value="Homeodomain-like_sf"/>
</dbReference>
<name>A0ABY9EA48_9GAMM</name>
<dbReference type="Proteomes" id="UP001321520">
    <property type="component" value="Chromosome"/>
</dbReference>
<dbReference type="Gene3D" id="1.10.357.10">
    <property type="entry name" value="Tetracycline Repressor, domain 2"/>
    <property type="match status" value="1"/>
</dbReference>
<dbReference type="PANTHER" id="PTHR30055:SF151">
    <property type="entry name" value="TRANSCRIPTIONAL REGULATORY PROTEIN"/>
    <property type="match status" value="1"/>
</dbReference>
<keyword evidence="3" id="KW-0804">Transcription</keyword>
<evidence type="ECO:0000256" key="2">
    <source>
        <dbReference type="ARBA" id="ARBA00023125"/>
    </source>
</evidence>
<evidence type="ECO:0000256" key="3">
    <source>
        <dbReference type="ARBA" id="ARBA00023163"/>
    </source>
</evidence>
<organism evidence="5 6">
    <name type="scientific">Microbulbifer spongiae</name>
    <dbReference type="NCBI Taxonomy" id="2944933"/>
    <lineage>
        <taxon>Bacteria</taxon>
        <taxon>Pseudomonadati</taxon>
        <taxon>Pseudomonadota</taxon>
        <taxon>Gammaproteobacteria</taxon>
        <taxon>Cellvibrionales</taxon>
        <taxon>Microbulbiferaceae</taxon>
        <taxon>Microbulbifer</taxon>
    </lineage>
</organism>